<sequence length="239" mass="25373">MNDYSDGAGLAVLAGVYLLFFIFAIAFYIVGSIFLMKIFEKAGVQGKWRAWVPIYNYMVFSKLGDLSPWLILIAIGASIVLGWIPVIGQIIGVAAFVVTLLAAWRVGLKLQKEPVWLILYFFLQLVWLGILAFDKSRWNTAIPAAPWAGNGFLSDRTSWAGIPDQTPAGGYPTNPVTQPGAYPPPAGYQPPPPPAGYAPPPAATPPAATQPPVTPPSATPPGAPEPPTTPPAPPTTPAS</sequence>
<feature type="compositionally biased region" description="Pro residues" evidence="1">
    <location>
        <begin position="181"/>
        <end position="239"/>
    </location>
</feature>
<gene>
    <name evidence="3" type="ORF">GCM10009807_12540</name>
</gene>
<dbReference type="EMBL" id="BAAAPK010000001">
    <property type="protein sequence ID" value="GAA1669882.1"/>
    <property type="molecule type" value="Genomic_DNA"/>
</dbReference>
<dbReference type="Proteomes" id="UP001500596">
    <property type="component" value="Unassembled WGS sequence"/>
</dbReference>
<comment type="caution">
    <text evidence="3">The sequence shown here is derived from an EMBL/GenBank/DDBJ whole genome shotgun (WGS) entry which is preliminary data.</text>
</comment>
<evidence type="ECO:0000313" key="4">
    <source>
        <dbReference type="Proteomes" id="UP001500596"/>
    </source>
</evidence>
<feature type="region of interest" description="Disordered" evidence="1">
    <location>
        <begin position="163"/>
        <end position="239"/>
    </location>
</feature>
<feature type="transmembrane region" description="Helical" evidence="2">
    <location>
        <begin position="90"/>
        <end position="108"/>
    </location>
</feature>
<dbReference type="RefSeq" id="WP_344052716.1">
    <property type="nucleotide sequence ID" value="NZ_BAAAPK010000001.1"/>
</dbReference>
<feature type="transmembrane region" description="Helical" evidence="2">
    <location>
        <begin position="12"/>
        <end position="39"/>
    </location>
</feature>
<protein>
    <recommendedName>
        <fullName evidence="5">Large exoprotein</fullName>
    </recommendedName>
</protein>
<feature type="transmembrane region" description="Helical" evidence="2">
    <location>
        <begin position="115"/>
        <end position="133"/>
    </location>
</feature>
<organism evidence="3 4">
    <name type="scientific">Microbacterium lacus</name>
    <dbReference type="NCBI Taxonomy" id="415217"/>
    <lineage>
        <taxon>Bacteria</taxon>
        <taxon>Bacillati</taxon>
        <taxon>Actinomycetota</taxon>
        <taxon>Actinomycetes</taxon>
        <taxon>Micrococcales</taxon>
        <taxon>Microbacteriaceae</taxon>
        <taxon>Microbacterium</taxon>
    </lineage>
</organism>
<evidence type="ECO:0008006" key="5">
    <source>
        <dbReference type="Google" id="ProtNLM"/>
    </source>
</evidence>
<name>A0ABP4SAE5_9MICO</name>
<keyword evidence="2" id="KW-0472">Membrane</keyword>
<proteinExistence type="predicted"/>
<evidence type="ECO:0000256" key="1">
    <source>
        <dbReference type="SAM" id="MobiDB-lite"/>
    </source>
</evidence>
<keyword evidence="2" id="KW-0812">Transmembrane</keyword>
<evidence type="ECO:0000313" key="3">
    <source>
        <dbReference type="EMBL" id="GAA1669882.1"/>
    </source>
</evidence>
<reference evidence="4" key="1">
    <citation type="journal article" date="2019" name="Int. J. Syst. Evol. Microbiol.">
        <title>The Global Catalogue of Microorganisms (GCM) 10K type strain sequencing project: providing services to taxonomists for standard genome sequencing and annotation.</title>
        <authorList>
            <consortium name="The Broad Institute Genomics Platform"/>
            <consortium name="The Broad Institute Genome Sequencing Center for Infectious Disease"/>
            <person name="Wu L."/>
            <person name="Ma J."/>
        </authorList>
    </citation>
    <scope>NUCLEOTIDE SEQUENCE [LARGE SCALE GENOMIC DNA]</scope>
    <source>
        <strain evidence="4">JCM 15575</strain>
    </source>
</reference>
<accession>A0ABP4SAE5</accession>
<keyword evidence="2" id="KW-1133">Transmembrane helix</keyword>
<keyword evidence="4" id="KW-1185">Reference proteome</keyword>
<evidence type="ECO:0000256" key="2">
    <source>
        <dbReference type="SAM" id="Phobius"/>
    </source>
</evidence>